<name>A0A1Z4KT61_ANAVA</name>
<protein>
    <submittedName>
        <fullName evidence="1">Uncharacterized protein</fullName>
    </submittedName>
</protein>
<dbReference type="AlphaFoldDB" id="A0A1Z4KT61"/>
<organism evidence="1 2">
    <name type="scientific">Trichormus variabilis NIES-23</name>
    <dbReference type="NCBI Taxonomy" id="1973479"/>
    <lineage>
        <taxon>Bacteria</taxon>
        <taxon>Bacillati</taxon>
        <taxon>Cyanobacteriota</taxon>
        <taxon>Cyanophyceae</taxon>
        <taxon>Nostocales</taxon>
        <taxon>Nostocaceae</taxon>
        <taxon>Trichormus</taxon>
    </lineage>
</organism>
<proteinExistence type="predicted"/>
<sequence>MLNHLNGEIAATKLLSLLTNLRNVGYNRIGSATETPWRISHWPFGKMHKWGR</sequence>
<evidence type="ECO:0000313" key="2">
    <source>
        <dbReference type="Proteomes" id="UP000217507"/>
    </source>
</evidence>
<dbReference type="EMBL" id="AP018216">
    <property type="protein sequence ID" value="BAY72159.1"/>
    <property type="molecule type" value="Genomic_DNA"/>
</dbReference>
<accession>A0A1Z4KT61</accession>
<dbReference type="Proteomes" id="UP000217507">
    <property type="component" value="Chromosome"/>
</dbReference>
<reference evidence="1 2" key="1">
    <citation type="submission" date="2017-06" db="EMBL/GenBank/DDBJ databases">
        <title>Genome sequencing of cyanobaciteial culture collection at National Institute for Environmental Studies (NIES).</title>
        <authorList>
            <person name="Hirose Y."/>
            <person name="Shimura Y."/>
            <person name="Fujisawa T."/>
            <person name="Nakamura Y."/>
            <person name="Kawachi M."/>
        </authorList>
    </citation>
    <scope>NUCLEOTIDE SEQUENCE [LARGE SCALE GENOMIC DNA]</scope>
    <source>
        <strain evidence="1 2">NIES-23</strain>
    </source>
</reference>
<gene>
    <name evidence="1" type="ORF">NIES23_49830</name>
</gene>
<evidence type="ECO:0000313" key="1">
    <source>
        <dbReference type="EMBL" id="BAY72159.1"/>
    </source>
</evidence>